<name>A0A8C9X3Q6_SANLU</name>
<dbReference type="InterPro" id="IPR032394">
    <property type="entry name" value="Anoct_dimer"/>
</dbReference>
<dbReference type="GO" id="GO:0005229">
    <property type="term" value="F:intracellularly calcium-gated chloride channel activity"/>
    <property type="evidence" value="ECO:0007669"/>
    <property type="project" value="TreeGrafter"/>
</dbReference>
<dbReference type="GeneTree" id="ENSGT00940000157182"/>
<dbReference type="PANTHER" id="PTHR12308:SF13">
    <property type="entry name" value="ANOCTAMIN-1"/>
    <property type="match status" value="1"/>
</dbReference>
<keyword evidence="3" id="KW-1185">Reference proteome</keyword>
<dbReference type="GO" id="GO:0005886">
    <property type="term" value="C:plasma membrane"/>
    <property type="evidence" value="ECO:0007669"/>
    <property type="project" value="TreeGrafter"/>
</dbReference>
<dbReference type="AlphaFoldDB" id="A0A8C9X3Q6"/>
<dbReference type="Pfam" id="PF16178">
    <property type="entry name" value="Anoct_dimer"/>
    <property type="match status" value="1"/>
</dbReference>
<dbReference type="Proteomes" id="UP000694568">
    <property type="component" value="Unplaced"/>
</dbReference>
<dbReference type="InterPro" id="IPR007632">
    <property type="entry name" value="Anoctamin"/>
</dbReference>
<evidence type="ECO:0000313" key="2">
    <source>
        <dbReference type="Ensembl" id="ENSSLUP00000003422.1"/>
    </source>
</evidence>
<organism evidence="2 3">
    <name type="scientific">Sander lucioperca</name>
    <name type="common">Pike-perch</name>
    <name type="synonym">Perca lucioperca</name>
    <dbReference type="NCBI Taxonomy" id="283035"/>
    <lineage>
        <taxon>Eukaryota</taxon>
        <taxon>Metazoa</taxon>
        <taxon>Chordata</taxon>
        <taxon>Craniata</taxon>
        <taxon>Vertebrata</taxon>
        <taxon>Euteleostomi</taxon>
        <taxon>Actinopterygii</taxon>
        <taxon>Neopterygii</taxon>
        <taxon>Teleostei</taxon>
        <taxon>Neoteleostei</taxon>
        <taxon>Acanthomorphata</taxon>
        <taxon>Eupercaria</taxon>
        <taxon>Perciformes</taxon>
        <taxon>Percoidei</taxon>
        <taxon>Percidae</taxon>
        <taxon>Luciopercinae</taxon>
        <taxon>Sander</taxon>
    </lineage>
</organism>
<evidence type="ECO:0000313" key="3">
    <source>
        <dbReference type="Proteomes" id="UP000694568"/>
    </source>
</evidence>
<proteinExistence type="predicted"/>
<sequence>MCMLQLLKALTPEENTLCQHGLYFQDGQRRVDYILTYHVKKPAGGRSAQRARGSSSLPSSPVADVELGCPGETFNGQEDHKMFRRKEFEGKLRDMGLELEKDEDTKIAGVGFVKIHAPWNILCREAELMKLKMPTKKVYEVKQLSGVVEKISSLVSKVVEPLHPHVEEHQPKNFKHLSHTFSREKQHLFDLSDKDDFFDSRTRSSIVSPQKFSTRG</sequence>
<dbReference type="Ensembl" id="ENSSLUT00000003532.1">
    <property type="protein sequence ID" value="ENSSLUP00000003422.1"/>
    <property type="gene ID" value="ENSSLUG00000001481.1"/>
</dbReference>
<evidence type="ECO:0000259" key="1">
    <source>
        <dbReference type="Pfam" id="PF16178"/>
    </source>
</evidence>
<reference evidence="2" key="1">
    <citation type="submission" date="2025-08" db="UniProtKB">
        <authorList>
            <consortium name="Ensembl"/>
        </authorList>
    </citation>
    <scope>IDENTIFICATION</scope>
</reference>
<dbReference type="GO" id="GO:0046983">
    <property type="term" value="F:protein dimerization activity"/>
    <property type="evidence" value="ECO:0007669"/>
    <property type="project" value="InterPro"/>
</dbReference>
<dbReference type="PANTHER" id="PTHR12308">
    <property type="entry name" value="ANOCTAMIN"/>
    <property type="match status" value="1"/>
</dbReference>
<reference evidence="2" key="2">
    <citation type="submission" date="2025-09" db="UniProtKB">
        <authorList>
            <consortium name="Ensembl"/>
        </authorList>
    </citation>
    <scope>IDENTIFICATION</scope>
</reference>
<accession>A0A8C9X3Q6</accession>
<feature type="domain" description="Anoctamin dimerisation" evidence="1">
    <location>
        <begin position="23"/>
        <end position="208"/>
    </location>
</feature>
<protein>
    <recommendedName>
        <fullName evidence="1">Anoctamin dimerisation domain-containing protein</fullName>
    </recommendedName>
</protein>